<sequence>MSDERVFPMLETFPTPWAVFPGAGNAPHAVGGFSRGWKRSSRRGRFFPELETLPTSWAGFPGAGNAPHVVGELSRTG</sequence>
<dbReference type="Proteomes" id="UP000823847">
    <property type="component" value="Unassembled WGS sequence"/>
</dbReference>
<evidence type="ECO:0000313" key="2">
    <source>
        <dbReference type="Proteomes" id="UP000823847"/>
    </source>
</evidence>
<organism evidence="1 2">
    <name type="scientific">Candidatus Parabacteroides intestinigallinarum</name>
    <dbReference type="NCBI Taxonomy" id="2838722"/>
    <lineage>
        <taxon>Bacteria</taxon>
        <taxon>Pseudomonadati</taxon>
        <taxon>Bacteroidota</taxon>
        <taxon>Bacteroidia</taxon>
        <taxon>Bacteroidales</taxon>
        <taxon>Tannerellaceae</taxon>
        <taxon>Parabacteroides</taxon>
    </lineage>
</organism>
<protein>
    <submittedName>
        <fullName evidence="1">Uncharacterized protein</fullName>
    </submittedName>
</protein>
<reference evidence="1" key="2">
    <citation type="submission" date="2021-04" db="EMBL/GenBank/DDBJ databases">
        <authorList>
            <person name="Gilroy R."/>
        </authorList>
    </citation>
    <scope>NUCLEOTIDE SEQUENCE</scope>
    <source>
        <strain evidence="1">ChiHecec2B26-12326</strain>
    </source>
</reference>
<reference evidence="1" key="1">
    <citation type="journal article" date="2021" name="PeerJ">
        <title>Extensive microbial diversity within the chicken gut microbiome revealed by metagenomics and culture.</title>
        <authorList>
            <person name="Gilroy R."/>
            <person name="Ravi A."/>
            <person name="Getino M."/>
            <person name="Pursley I."/>
            <person name="Horton D.L."/>
            <person name="Alikhan N.F."/>
            <person name="Baker D."/>
            <person name="Gharbi K."/>
            <person name="Hall N."/>
            <person name="Watson M."/>
            <person name="Adriaenssens E.M."/>
            <person name="Foster-Nyarko E."/>
            <person name="Jarju S."/>
            <person name="Secka A."/>
            <person name="Antonio M."/>
            <person name="Oren A."/>
            <person name="Chaudhuri R.R."/>
            <person name="La Ragione R."/>
            <person name="Hildebrand F."/>
            <person name="Pallen M.J."/>
        </authorList>
    </citation>
    <scope>NUCLEOTIDE SEQUENCE</scope>
    <source>
        <strain evidence="1">ChiHecec2B26-12326</strain>
    </source>
</reference>
<name>A0A9D1XS37_9BACT</name>
<dbReference type="EMBL" id="DXEN01000064">
    <property type="protein sequence ID" value="HIX86613.1"/>
    <property type="molecule type" value="Genomic_DNA"/>
</dbReference>
<comment type="caution">
    <text evidence="1">The sequence shown here is derived from an EMBL/GenBank/DDBJ whole genome shotgun (WGS) entry which is preliminary data.</text>
</comment>
<accession>A0A9D1XS37</accession>
<evidence type="ECO:0000313" key="1">
    <source>
        <dbReference type="EMBL" id="HIX86613.1"/>
    </source>
</evidence>
<dbReference type="AlphaFoldDB" id="A0A9D1XS37"/>
<gene>
    <name evidence="1" type="ORF">H9848_08430</name>
</gene>
<proteinExistence type="predicted"/>